<protein>
    <submittedName>
        <fullName evidence="2">Uncharacterized protein</fullName>
    </submittedName>
</protein>
<dbReference type="Proteomes" id="UP000269945">
    <property type="component" value="Unassembled WGS sequence"/>
</dbReference>
<proteinExistence type="predicted"/>
<name>A0A9X9Q6U1_GULGU</name>
<feature type="non-terminal residue" evidence="2">
    <location>
        <position position="1"/>
    </location>
</feature>
<gene>
    <name evidence="2" type="ORF">BN2614_LOCUS3</name>
</gene>
<feature type="compositionally biased region" description="Basic and acidic residues" evidence="1">
    <location>
        <begin position="72"/>
        <end position="83"/>
    </location>
</feature>
<evidence type="ECO:0000313" key="3">
    <source>
        <dbReference type="Proteomes" id="UP000269945"/>
    </source>
</evidence>
<feature type="region of interest" description="Disordered" evidence="1">
    <location>
        <begin position="1"/>
        <end position="83"/>
    </location>
</feature>
<evidence type="ECO:0000313" key="2">
    <source>
        <dbReference type="EMBL" id="VCX36929.1"/>
    </source>
</evidence>
<feature type="compositionally biased region" description="Polar residues" evidence="1">
    <location>
        <begin position="10"/>
        <end position="34"/>
    </location>
</feature>
<reference evidence="2 3" key="1">
    <citation type="submission" date="2018-10" db="EMBL/GenBank/DDBJ databases">
        <authorList>
            <person name="Ekblom R."/>
            <person name="Jareborg N."/>
        </authorList>
    </citation>
    <scope>NUCLEOTIDE SEQUENCE [LARGE SCALE GENOMIC DNA]</scope>
    <source>
        <tissue evidence="2">Muscle</tissue>
    </source>
</reference>
<accession>A0A9X9Q6U1</accession>
<keyword evidence="3" id="KW-1185">Reference proteome</keyword>
<feature type="non-terminal residue" evidence="2">
    <location>
        <position position="83"/>
    </location>
</feature>
<evidence type="ECO:0000256" key="1">
    <source>
        <dbReference type="SAM" id="MobiDB-lite"/>
    </source>
</evidence>
<organism evidence="2 3">
    <name type="scientific">Gulo gulo</name>
    <name type="common">Wolverine</name>
    <name type="synonym">Gluton</name>
    <dbReference type="NCBI Taxonomy" id="48420"/>
    <lineage>
        <taxon>Eukaryota</taxon>
        <taxon>Metazoa</taxon>
        <taxon>Chordata</taxon>
        <taxon>Craniata</taxon>
        <taxon>Vertebrata</taxon>
        <taxon>Euteleostomi</taxon>
        <taxon>Mammalia</taxon>
        <taxon>Eutheria</taxon>
        <taxon>Laurasiatheria</taxon>
        <taxon>Carnivora</taxon>
        <taxon>Caniformia</taxon>
        <taxon>Musteloidea</taxon>
        <taxon>Mustelidae</taxon>
        <taxon>Guloninae</taxon>
        <taxon>Gulo</taxon>
    </lineage>
</organism>
<dbReference type="AlphaFoldDB" id="A0A9X9Q6U1"/>
<dbReference type="EMBL" id="CYRY02042905">
    <property type="protein sequence ID" value="VCX36929.1"/>
    <property type="molecule type" value="Genomic_DNA"/>
</dbReference>
<comment type="caution">
    <text evidence="2">The sequence shown here is derived from an EMBL/GenBank/DDBJ whole genome shotgun (WGS) entry which is preliminary data.</text>
</comment>
<sequence length="83" mass="8799">GKNRDLGTGCLSSSGQTRSLDSLPGTGSSRNFRSQPAPLFRGPREPPASGGVSPSSLPLHSLGRGTVPIRETNTHTREDREEE</sequence>